<evidence type="ECO:0000259" key="11">
    <source>
        <dbReference type="PROSITE" id="PS50011"/>
    </source>
</evidence>
<dbReference type="RefSeq" id="XP_039137825.1">
    <property type="nucleotide sequence ID" value="XM_039281891.1"/>
</dbReference>
<keyword evidence="8" id="KW-0067">ATP-binding</keyword>
<dbReference type="InterPro" id="IPR011009">
    <property type="entry name" value="Kinase-like_dom_sf"/>
</dbReference>
<dbReference type="Proteomes" id="UP001515500">
    <property type="component" value="Chromosome 14"/>
</dbReference>
<reference evidence="13 14" key="1">
    <citation type="submission" date="2025-04" db="UniProtKB">
        <authorList>
            <consortium name="RefSeq"/>
        </authorList>
    </citation>
    <scope>IDENTIFICATION</scope>
</reference>
<dbReference type="PROSITE" id="PS00108">
    <property type="entry name" value="PROTEIN_KINASE_ST"/>
    <property type="match status" value="1"/>
</dbReference>
<dbReference type="InterPro" id="IPR050167">
    <property type="entry name" value="Ser_Thr_protein_kinase"/>
</dbReference>
<keyword evidence="3" id="KW-0723">Serine/threonine-protein kinase</keyword>
<dbReference type="SUPFAM" id="SSF56112">
    <property type="entry name" value="Protein kinase-like (PK-like)"/>
    <property type="match status" value="1"/>
</dbReference>
<dbReference type="PANTHER" id="PTHR23257">
    <property type="entry name" value="SERINE-THREONINE PROTEIN KINASE"/>
    <property type="match status" value="1"/>
</dbReference>
<dbReference type="GO" id="GO:0007165">
    <property type="term" value="P:signal transduction"/>
    <property type="evidence" value="ECO:0007669"/>
    <property type="project" value="TreeGrafter"/>
</dbReference>
<comment type="catalytic activity">
    <reaction evidence="10">
        <text>L-seryl-[protein] + ATP = O-phospho-L-seryl-[protein] + ADP + H(+)</text>
        <dbReference type="Rhea" id="RHEA:17989"/>
        <dbReference type="Rhea" id="RHEA-COMP:9863"/>
        <dbReference type="Rhea" id="RHEA-COMP:11604"/>
        <dbReference type="ChEBI" id="CHEBI:15378"/>
        <dbReference type="ChEBI" id="CHEBI:29999"/>
        <dbReference type="ChEBI" id="CHEBI:30616"/>
        <dbReference type="ChEBI" id="CHEBI:83421"/>
        <dbReference type="ChEBI" id="CHEBI:456216"/>
        <dbReference type="EC" id="2.7.11.1"/>
    </reaction>
</comment>
<dbReference type="InterPro" id="IPR008271">
    <property type="entry name" value="Ser/Thr_kinase_AS"/>
</dbReference>
<evidence type="ECO:0000256" key="8">
    <source>
        <dbReference type="ARBA" id="ARBA00022840"/>
    </source>
</evidence>
<dbReference type="Gene3D" id="1.10.510.10">
    <property type="entry name" value="Transferase(Phosphotransferase) domain 1"/>
    <property type="match status" value="1"/>
</dbReference>
<dbReference type="InterPro" id="IPR000719">
    <property type="entry name" value="Prot_kinase_dom"/>
</dbReference>
<dbReference type="RefSeq" id="XP_039137826.1">
    <property type="nucleotide sequence ID" value="XM_039281892.1"/>
</dbReference>
<evidence type="ECO:0000256" key="9">
    <source>
        <dbReference type="ARBA" id="ARBA00047899"/>
    </source>
</evidence>
<dbReference type="EC" id="2.7.11.1" evidence="2"/>
<keyword evidence="4" id="KW-0597">Phosphoprotein</keyword>
<evidence type="ECO:0000256" key="5">
    <source>
        <dbReference type="ARBA" id="ARBA00022679"/>
    </source>
</evidence>
<dbReference type="CDD" id="cd13999">
    <property type="entry name" value="STKc_MAP3K-like"/>
    <property type="match status" value="1"/>
</dbReference>
<keyword evidence="5" id="KW-0808">Transferase</keyword>
<feature type="domain" description="Protein kinase" evidence="11">
    <location>
        <begin position="136"/>
        <end position="397"/>
    </location>
</feature>
<dbReference type="PANTHER" id="PTHR23257:SF979">
    <property type="entry name" value="OS02G0174200 PROTEIN"/>
    <property type="match status" value="1"/>
</dbReference>
<dbReference type="FunFam" id="3.30.200.20:FF:000060">
    <property type="entry name" value="Serine/threonine-protein kinase isoform 1"/>
    <property type="match status" value="1"/>
</dbReference>
<proteinExistence type="inferred from homology"/>
<dbReference type="SMART" id="SM00220">
    <property type="entry name" value="S_TKc"/>
    <property type="match status" value="1"/>
</dbReference>
<dbReference type="InterPro" id="IPR001245">
    <property type="entry name" value="Ser-Thr/Tyr_kinase_cat_dom"/>
</dbReference>
<organism evidence="12 13">
    <name type="scientific">Dioscorea cayennensis subsp. rotundata</name>
    <name type="common">White Guinea yam</name>
    <name type="synonym">Dioscorea rotundata</name>
    <dbReference type="NCBI Taxonomy" id="55577"/>
    <lineage>
        <taxon>Eukaryota</taxon>
        <taxon>Viridiplantae</taxon>
        <taxon>Streptophyta</taxon>
        <taxon>Embryophyta</taxon>
        <taxon>Tracheophyta</taxon>
        <taxon>Spermatophyta</taxon>
        <taxon>Magnoliopsida</taxon>
        <taxon>Liliopsida</taxon>
        <taxon>Dioscoreales</taxon>
        <taxon>Dioscoreaceae</taxon>
        <taxon>Dioscorea</taxon>
    </lineage>
</organism>
<dbReference type="FunFam" id="1.10.510.10:FF:000316">
    <property type="entry name" value="serine/threonine-protein kinase HT1"/>
    <property type="match status" value="1"/>
</dbReference>
<keyword evidence="6" id="KW-0547">Nucleotide-binding</keyword>
<gene>
    <name evidence="13 14" type="primary">LOC120275349</name>
</gene>
<evidence type="ECO:0000256" key="6">
    <source>
        <dbReference type="ARBA" id="ARBA00022741"/>
    </source>
</evidence>
<evidence type="ECO:0000256" key="7">
    <source>
        <dbReference type="ARBA" id="ARBA00022777"/>
    </source>
</evidence>
<evidence type="ECO:0000256" key="3">
    <source>
        <dbReference type="ARBA" id="ARBA00022527"/>
    </source>
</evidence>
<keyword evidence="7" id="KW-0418">Kinase</keyword>
<dbReference type="Pfam" id="PF07714">
    <property type="entry name" value="PK_Tyr_Ser-Thr"/>
    <property type="match status" value="1"/>
</dbReference>
<comment type="similarity">
    <text evidence="1">Belongs to the protein kinase superfamily. TKL Ser/Thr protein kinase family. RAF subfamily.</text>
</comment>
<dbReference type="GO" id="GO:0005524">
    <property type="term" value="F:ATP binding"/>
    <property type="evidence" value="ECO:0007669"/>
    <property type="project" value="UniProtKB-KW"/>
</dbReference>
<dbReference type="Gene3D" id="3.30.200.20">
    <property type="entry name" value="Phosphorylase Kinase, domain 1"/>
    <property type="match status" value="1"/>
</dbReference>
<dbReference type="GeneID" id="120275349"/>
<evidence type="ECO:0000313" key="13">
    <source>
        <dbReference type="RefSeq" id="XP_039137825.1"/>
    </source>
</evidence>
<name>A0AB40CGN1_DIOCR</name>
<accession>A0AB40CGN1</accession>
<sequence length="417" mass="45958">MLEGPKFTGIMGGGGRGHDNGSNLYDMAFYRKLGEGSNMSIDSIGSLQTSNGGGSVAMSVDNSSVGSSDSHTGILNHPGLRPTHASNYSVGHSVVRLSKGSNPLSYDALAQALMDHRHPTGSLENYDEWTLDLGKLNIGMAFAQGSFGKLYKGTYNGEDVAIKLLERPENDPERAAVMEQQFAQEVMMLATLKHPNIVRFIGGCRKPMVWCIVTEYAKGGSVRQFLMRRQNRSVPLKLAVKQALDVARGMAYVHGLGFIHRDLKSDNLLIAADKSIKIADFGVARIEVQTEGMTPETGTYRWMAPEMIQHRPYNQKVDVYSFGIVLWELITGMLPFQNMTAVQAAFAVVNKGVRPTIPQDCLPVLREIMTCCWDANPDVRPLFTEVVQMLENAEAEIMSTVRKARFRCCISQPMTTD</sequence>
<dbReference type="PROSITE" id="PS50011">
    <property type="entry name" value="PROTEIN_KINASE_DOM"/>
    <property type="match status" value="1"/>
</dbReference>
<evidence type="ECO:0000313" key="12">
    <source>
        <dbReference type="Proteomes" id="UP001515500"/>
    </source>
</evidence>
<evidence type="ECO:0000256" key="1">
    <source>
        <dbReference type="ARBA" id="ARBA00010507"/>
    </source>
</evidence>
<dbReference type="AlphaFoldDB" id="A0AB40CGN1"/>
<evidence type="ECO:0000256" key="10">
    <source>
        <dbReference type="ARBA" id="ARBA00048679"/>
    </source>
</evidence>
<dbReference type="GO" id="GO:0005737">
    <property type="term" value="C:cytoplasm"/>
    <property type="evidence" value="ECO:0007669"/>
    <property type="project" value="TreeGrafter"/>
</dbReference>
<comment type="catalytic activity">
    <reaction evidence="9">
        <text>L-threonyl-[protein] + ATP = O-phospho-L-threonyl-[protein] + ADP + H(+)</text>
        <dbReference type="Rhea" id="RHEA:46608"/>
        <dbReference type="Rhea" id="RHEA-COMP:11060"/>
        <dbReference type="Rhea" id="RHEA-COMP:11605"/>
        <dbReference type="ChEBI" id="CHEBI:15378"/>
        <dbReference type="ChEBI" id="CHEBI:30013"/>
        <dbReference type="ChEBI" id="CHEBI:30616"/>
        <dbReference type="ChEBI" id="CHEBI:61977"/>
        <dbReference type="ChEBI" id="CHEBI:456216"/>
        <dbReference type="EC" id="2.7.11.1"/>
    </reaction>
</comment>
<dbReference type="GO" id="GO:0004674">
    <property type="term" value="F:protein serine/threonine kinase activity"/>
    <property type="evidence" value="ECO:0007669"/>
    <property type="project" value="UniProtKB-KW"/>
</dbReference>
<dbReference type="PRINTS" id="PR00109">
    <property type="entry name" value="TYRKINASE"/>
</dbReference>
<protein>
    <recommendedName>
        <fullName evidence="2">non-specific serine/threonine protein kinase</fullName>
        <ecNumber evidence="2">2.7.11.1</ecNumber>
    </recommendedName>
</protein>
<keyword evidence="12" id="KW-1185">Reference proteome</keyword>
<evidence type="ECO:0000313" key="14">
    <source>
        <dbReference type="RefSeq" id="XP_039137826.1"/>
    </source>
</evidence>
<evidence type="ECO:0000256" key="4">
    <source>
        <dbReference type="ARBA" id="ARBA00022553"/>
    </source>
</evidence>
<evidence type="ECO:0000256" key="2">
    <source>
        <dbReference type="ARBA" id="ARBA00012513"/>
    </source>
</evidence>